<accession>A0A0H3FUZ7</accession>
<evidence type="ECO:0000256" key="1">
    <source>
        <dbReference type="ARBA" id="ARBA00023002"/>
    </source>
</evidence>
<dbReference type="EMBL" id="CP002824">
    <property type="protein sequence ID" value="AEG98396.1"/>
    <property type="molecule type" value="Genomic_DNA"/>
</dbReference>
<dbReference type="InterPro" id="IPR016162">
    <property type="entry name" value="Ald_DH_N"/>
</dbReference>
<dbReference type="HOGENOM" id="CLU_487206_0_0_6"/>
<proteinExistence type="predicted"/>
<dbReference type="GeneID" id="93311679"/>
<evidence type="ECO:0000313" key="4">
    <source>
        <dbReference type="EMBL" id="AEG98396.1"/>
    </source>
</evidence>
<dbReference type="OrthoDB" id="136308at2"/>
<organism evidence="4 5">
    <name type="scientific">Klebsiella aerogenes (strain ATCC 13048 / DSM 30053 / CCUG 1429 / JCM 1235 / KCTC 2190 / NBRC 13534 / NCIMB 10102 / NCTC 10006 / CDC 819-56)</name>
    <name type="common">Enterobacter aerogenes</name>
    <dbReference type="NCBI Taxonomy" id="1028307"/>
    <lineage>
        <taxon>Bacteria</taxon>
        <taxon>Pseudomonadati</taxon>
        <taxon>Pseudomonadota</taxon>
        <taxon>Gammaproteobacteria</taxon>
        <taxon>Enterobacterales</taxon>
        <taxon>Enterobacteriaceae</taxon>
        <taxon>Klebsiella/Raoultella group</taxon>
        <taxon>Klebsiella</taxon>
    </lineage>
</organism>
<dbReference type="GO" id="GO:0016620">
    <property type="term" value="F:oxidoreductase activity, acting on the aldehyde or oxo group of donors, NAD or NADP as acceptor"/>
    <property type="evidence" value="ECO:0007669"/>
    <property type="project" value="InterPro"/>
</dbReference>
<keyword evidence="1" id="KW-0560">Oxidoreductase</keyword>
<dbReference type="RefSeq" id="WP_015705177.1">
    <property type="nucleotide sequence ID" value="NC_015663.1"/>
</dbReference>
<dbReference type="InterPro" id="IPR016161">
    <property type="entry name" value="Ald_DH/histidinol_DH"/>
</dbReference>
<dbReference type="Gene3D" id="3.40.309.10">
    <property type="entry name" value="Aldehyde Dehydrogenase, Chain A, domain 2"/>
    <property type="match status" value="1"/>
</dbReference>
<gene>
    <name evidence="4" type="ordered locus">EAE_17425</name>
</gene>
<dbReference type="Proteomes" id="UP000008881">
    <property type="component" value="Chromosome"/>
</dbReference>
<keyword evidence="5" id="KW-1185">Reference proteome</keyword>
<dbReference type="InterPro" id="IPR015590">
    <property type="entry name" value="Aldehyde_DH_dom"/>
</dbReference>
<dbReference type="PANTHER" id="PTHR11699">
    <property type="entry name" value="ALDEHYDE DEHYDROGENASE-RELATED"/>
    <property type="match status" value="1"/>
</dbReference>
<feature type="domain" description="Aldehyde dehydrogenase" evidence="3">
    <location>
        <begin position="135"/>
        <end position="292"/>
    </location>
</feature>
<dbReference type="InterPro" id="IPR016163">
    <property type="entry name" value="Ald_DH_C"/>
</dbReference>
<dbReference type="eggNOG" id="COG1012">
    <property type="taxonomic scope" value="Bacteria"/>
</dbReference>
<keyword evidence="2" id="KW-0520">NAD</keyword>
<dbReference type="Pfam" id="PF00171">
    <property type="entry name" value="Aldedh"/>
    <property type="match status" value="1"/>
</dbReference>
<evidence type="ECO:0000313" key="5">
    <source>
        <dbReference type="Proteomes" id="UP000008881"/>
    </source>
</evidence>
<reference evidence="4 5" key="1">
    <citation type="journal article" date="2012" name="J. Bacteriol.">
        <title>Complete genome sequence of Enterobacter aerogenes KCTC 2190.</title>
        <authorList>
            <person name="Shin S.H."/>
            <person name="Kim S."/>
            <person name="Kim J.Y."/>
            <person name="Lee S."/>
            <person name="Um Y."/>
            <person name="Oh M.K."/>
            <person name="Kim Y.R."/>
            <person name="Lee J."/>
            <person name="Yang K.S."/>
        </authorList>
    </citation>
    <scope>NUCLEOTIDE SEQUENCE [LARGE SCALE GENOMIC DNA]</scope>
    <source>
        <strain evidence="4 5">KCTC 2190</strain>
    </source>
</reference>
<dbReference type="SUPFAM" id="SSF53720">
    <property type="entry name" value="ALDH-like"/>
    <property type="match status" value="1"/>
</dbReference>
<dbReference type="AlphaFoldDB" id="A0A0H3FUZ7"/>
<evidence type="ECO:0000259" key="3">
    <source>
        <dbReference type="Pfam" id="PF00171"/>
    </source>
</evidence>
<dbReference type="Gene3D" id="3.40.605.10">
    <property type="entry name" value="Aldehyde Dehydrogenase, Chain A, domain 1"/>
    <property type="match status" value="1"/>
</dbReference>
<evidence type="ECO:0000256" key="2">
    <source>
        <dbReference type="ARBA" id="ARBA00023027"/>
    </source>
</evidence>
<dbReference type="PATRIC" id="fig|1028307.3.peg.3481"/>
<protein>
    <submittedName>
        <fullName evidence="4">Aldehyde dehydrogenase</fullName>
    </submittedName>
</protein>
<sequence>MNATEAIDQLDPQKWTTTSPAERLRLLEEIRANLKKYGDDLAFADSKMKNGILGAPLFSYPMSKVATVVPMASTVSAAIILYESILDGKMPQPLSVEKVSEDLYDIYVFPQERKDKLMYADQKSRIRVKGAPKQINPMEKPAGIIAVLGAGNYSSALEVLKAIFFENCAVVHKPHHLNEETDRIWAKIMQPLIDRRVLSFCDADRGQDLTVDPRLSRIYFTGGTATAEAIMSATETPLISECGGNNPCIIVPGDRPWTKKEIEHQAVQIATMAKFNGGANCGRPQTLVTSKHWPQRKEFLDALRVAISETTPAMGMYYPGADKVVDGFRQAYPDAEVLSPEGGKYPHSDVILLTDVKPGGYATSHEAFSLVLAEVPLDLPANAAHFLPGAVKFANTQLLGTLASAILIDEDTRKAHQKLLEQAVSDLEYGAVAINSMPSFIFLNPYLTWGGNEAGKTFVSGRGNFGNLLNYENVEKSIMEAKFMSPGHMLYTNKRAFDNMAGNMANFAVEPTWMNLTCLMGDAIRDSFRKKDF</sequence>
<name>A0A0H3FUZ7_KLEAK</name>
<dbReference type="KEGG" id="eae:EAE_17425"/>